<dbReference type="Gene3D" id="1.10.287.1350">
    <property type="match status" value="1"/>
</dbReference>
<evidence type="ECO:0000259" key="5">
    <source>
        <dbReference type="Pfam" id="PF00891"/>
    </source>
</evidence>
<dbReference type="CDD" id="cd02440">
    <property type="entry name" value="AdoMet_MTases"/>
    <property type="match status" value="1"/>
</dbReference>
<feature type="domain" description="O-methyltransferase C-terminal" evidence="5">
    <location>
        <begin position="184"/>
        <end position="368"/>
    </location>
</feature>
<keyword evidence="1 6" id="KW-0489">Methyltransferase</keyword>
<evidence type="ECO:0000256" key="3">
    <source>
        <dbReference type="ARBA" id="ARBA00022691"/>
    </source>
</evidence>
<evidence type="ECO:0000313" key="6">
    <source>
        <dbReference type="EMBL" id="RKQ70654.1"/>
    </source>
</evidence>
<dbReference type="InterPro" id="IPR029063">
    <property type="entry name" value="SAM-dependent_MTases_sf"/>
</dbReference>
<dbReference type="AlphaFoldDB" id="A0A420WHZ8"/>
<keyword evidence="2 6" id="KW-0808">Transferase</keyword>
<dbReference type="GO" id="GO:0032259">
    <property type="term" value="P:methylation"/>
    <property type="evidence" value="ECO:0007669"/>
    <property type="project" value="UniProtKB-KW"/>
</dbReference>
<dbReference type="OrthoDB" id="7418600at2"/>
<gene>
    <name evidence="6" type="ORF">BCL74_2604</name>
</gene>
<accession>A0A420WHZ8</accession>
<dbReference type="SUPFAM" id="SSF46785">
    <property type="entry name" value="Winged helix' DNA-binding domain"/>
    <property type="match status" value="1"/>
</dbReference>
<dbReference type="PIRSF" id="PIRSF005739">
    <property type="entry name" value="O-mtase"/>
    <property type="match status" value="1"/>
</dbReference>
<evidence type="ECO:0000256" key="1">
    <source>
        <dbReference type="ARBA" id="ARBA00022603"/>
    </source>
</evidence>
<dbReference type="InterPro" id="IPR036390">
    <property type="entry name" value="WH_DNA-bd_sf"/>
</dbReference>
<dbReference type="InterPro" id="IPR001077">
    <property type="entry name" value="COMT_C"/>
</dbReference>
<evidence type="ECO:0000313" key="7">
    <source>
        <dbReference type="Proteomes" id="UP000277424"/>
    </source>
</evidence>
<dbReference type="GO" id="GO:0008171">
    <property type="term" value="F:O-methyltransferase activity"/>
    <property type="evidence" value="ECO:0007669"/>
    <property type="project" value="InterPro"/>
</dbReference>
<dbReference type="EMBL" id="RBIG01000002">
    <property type="protein sequence ID" value="RKQ70654.1"/>
    <property type="molecule type" value="Genomic_DNA"/>
</dbReference>
<reference evidence="6 7" key="1">
    <citation type="submission" date="2018-10" db="EMBL/GenBank/DDBJ databases">
        <title>Comparative analysis of microorganisms from saline springs in Andes Mountain Range, Colombia.</title>
        <authorList>
            <person name="Rubin E."/>
        </authorList>
    </citation>
    <scope>NUCLEOTIDE SEQUENCE [LARGE SCALE GENOMIC DNA]</scope>
    <source>
        <strain evidence="6 7">USBA 36</strain>
    </source>
</reference>
<dbReference type="Proteomes" id="UP000277424">
    <property type="component" value="Unassembled WGS sequence"/>
</dbReference>
<protein>
    <submittedName>
        <fullName evidence="6">Demethylspheroidene O-methyltransferase</fullName>
    </submittedName>
</protein>
<keyword evidence="3" id="KW-0949">S-adenosyl-L-methionine</keyword>
<evidence type="ECO:0000256" key="4">
    <source>
        <dbReference type="SAM" id="MobiDB-lite"/>
    </source>
</evidence>
<dbReference type="InterPro" id="IPR036388">
    <property type="entry name" value="WH-like_DNA-bd_sf"/>
</dbReference>
<name>A0A420WHZ8_9PROT</name>
<dbReference type="SUPFAM" id="SSF53335">
    <property type="entry name" value="S-adenosyl-L-methionine-dependent methyltransferases"/>
    <property type="match status" value="1"/>
</dbReference>
<sequence length="388" mass="41864">MAGGAGIAEPARETKPPSSPSLSIRLRHWRNRRIGSPGFRRLMARLPVARWIANRKANHLFRLTAGFVHSQILGSCVRLGLFGLLADGGQTTGALAQACGLDPARLRLLLEQAERLALVREMAPDFWMLDDAGAVIAGDAGLAAMIRHHDMLYRDLGDLDGLLRGTAGETELARFWAYARGGDAAGLDAAAVAPYSSLMRLSQAMIADCVLAAHDFSRYRCLLDVGGGDGAFLAEAGRVHPALELRLFDLPAVVERAQQHLAEHGLTDRSQVQGGDFVQDRLPDEADCVTLIRILCDHDDDRVRRILGNLHRSLKPGTHLVVAEAMAGPSEGARLAASYFSLYFLAMGSGRCRGTGDIQTLLTDAGFQVPRIVQSANPLLATLVVARR</sequence>
<organism evidence="6 7">
    <name type="scientific">Oceanibaculum indicum</name>
    <dbReference type="NCBI Taxonomy" id="526216"/>
    <lineage>
        <taxon>Bacteria</taxon>
        <taxon>Pseudomonadati</taxon>
        <taxon>Pseudomonadota</taxon>
        <taxon>Alphaproteobacteria</taxon>
        <taxon>Rhodospirillales</taxon>
        <taxon>Oceanibaculaceae</taxon>
        <taxon>Oceanibaculum</taxon>
    </lineage>
</organism>
<evidence type="ECO:0000256" key="2">
    <source>
        <dbReference type="ARBA" id="ARBA00022679"/>
    </source>
</evidence>
<dbReference type="PROSITE" id="PS51683">
    <property type="entry name" value="SAM_OMT_II"/>
    <property type="match status" value="1"/>
</dbReference>
<dbReference type="Gene3D" id="3.40.50.150">
    <property type="entry name" value="Vaccinia Virus protein VP39"/>
    <property type="match status" value="1"/>
</dbReference>
<dbReference type="PANTHER" id="PTHR43712:SF2">
    <property type="entry name" value="O-METHYLTRANSFERASE CICE"/>
    <property type="match status" value="1"/>
</dbReference>
<feature type="region of interest" description="Disordered" evidence="4">
    <location>
        <begin position="1"/>
        <end position="22"/>
    </location>
</feature>
<dbReference type="Pfam" id="PF00891">
    <property type="entry name" value="Methyltransf_2"/>
    <property type="match status" value="1"/>
</dbReference>
<dbReference type="Gene3D" id="1.10.10.10">
    <property type="entry name" value="Winged helix-like DNA-binding domain superfamily/Winged helix DNA-binding domain"/>
    <property type="match status" value="1"/>
</dbReference>
<dbReference type="PANTHER" id="PTHR43712">
    <property type="entry name" value="PUTATIVE (AFU_ORTHOLOGUE AFUA_4G14580)-RELATED"/>
    <property type="match status" value="1"/>
</dbReference>
<proteinExistence type="predicted"/>
<dbReference type="InterPro" id="IPR016461">
    <property type="entry name" value="COMT-like"/>
</dbReference>
<comment type="caution">
    <text evidence="6">The sequence shown here is derived from an EMBL/GenBank/DDBJ whole genome shotgun (WGS) entry which is preliminary data.</text>
</comment>